<feature type="transmembrane region" description="Helical" evidence="1">
    <location>
        <begin position="31"/>
        <end position="51"/>
    </location>
</feature>
<evidence type="ECO:0000313" key="2">
    <source>
        <dbReference type="EMBL" id="EFY06279.1"/>
    </source>
</evidence>
<reference evidence="2 3" key="1">
    <citation type="submission" date="2011-01" db="EMBL/GenBank/DDBJ databases">
        <authorList>
            <person name="Weinstock G."/>
            <person name="Sodergren E."/>
            <person name="Clifton S."/>
            <person name="Fulton L."/>
            <person name="Fulton B."/>
            <person name="Courtney L."/>
            <person name="Fronick C."/>
            <person name="Harrison M."/>
            <person name="Strong C."/>
            <person name="Farmer C."/>
            <person name="Delahaunty K."/>
            <person name="Markovic C."/>
            <person name="Hall O."/>
            <person name="Minx P."/>
            <person name="Tomlinson C."/>
            <person name="Mitreva M."/>
            <person name="Hou S."/>
            <person name="Chen J."/>
            <person name="Wollam A."/>
            <person name="Pepin K.H."/>
            <person name="Johnson M."/>
            <person name="Bhonagiri V."/>
            <person name="Zhang X."/>
            <person name="Suruliraj S."/>
            <person name="Warren W."/>
            <person name="Chinwalla A."/>
            <person name="Mardis E.R."/>
            <person name="Wilson R.K."/>
        </authorList>
    </citation>
    <scope>NUCLEOTIDE SEQUENCE [LARGE SCALE GENOMIC DNA]</scope>
    <source>
        <strain evidence="3">DSM 22608 / JCM 16073 / KCTC 15190 / YIT 12066</strain>
    </source>
</reference>
<keyword evidence="3" id="KW-1185">Reference proteome</keyword>
<evidence type="ECO:0000313" key="3">
    <source>
        <dbReference type="Proteomes" id="UP000018458"/>
    </source>
</evidence>
<organism evidence="2 3">
    <name type="scientific">Succinatimonas hippei (strain DSM 22608 / JCM 16073 / KCTC 15190 / YIT 12066)</name>
    <dbReference type="NCBI Taxonomy" id="762983"/>
    <lineage>
        <taxon>Bacteria</taxon>
        <taxon>Pseudomonadati</taxon>
        <taxon>Pseudomonadota</taxon>
        <taxon>Gammaproteobacteria</taxon>
        <taxon>Aeromonadales</taxon>
        <taxon>Succinivibrionaceae</taxon>
        <taxon>Succinatimonas</taxon>
    </lineage>
</organism>
<dbReference type="EMBL" id="AEVO01000137">
    <property type="protein sequence ID" value="EFY06279.1"/>
    <property type="molecule type" value="Genomic_DNA"/>
</dbReference>
<dbReference type="STRING" id="762983.HMPREF9444_01976"/>
<keyword evidence="1" id="KW-1133">Transmembrane helix</keyword>
<name>E8LMI7_SUCHY</name>
<dbReference type="AlphaFoldDB" id="E8LMI7"/>
<keyword evidence="1" id="KW-0812">Transmembrane</keyword>
<sequence length="218" mass="24886">MTDKNLPPNFYLASYLKKAGIRFEVNVVDTVIAKGLGIGSYIIVLLLLFFNCSGLFKISLNNFYFVAVNLLGVLYLLYVFIRLFYFKKLRRKLRKDPAPVTAEAYAVVVFDELNFYQKFIERLFSKAVLKNAVIYKESGALKPRFYTGAVKSFSLVRLNLGQIVRIYPHRKNIKLYSVDDTSAFQTVSARNKAFAKLNVGKLEAGGASKVLFRKEKKF</sequence>
<feature type="transmembrane region" description="Helical" evidence="1">
    <location>
        <begin position="63"/>
        <end position="85"/>
    </location>
</feature>
<proteinExistence type="predicted"/>
<protein>
    <submittedName>
        <fullName evidence="2">Uncharacterized protein</fullName>
    </submittedName>
</protein>
<dbReference type="HOGENOM" id="CLU_1266340_0_0_6"/>
<gene>
    <name evidence="2" type="ORF">HMPREF9444_01976</name>
</gene>
<evidence type="ECO:0000256" key="1">
    <source>
        <dbReference type="SAM" id="Phobius"/>
    </source>
</evidence>
<dbReference type="RefSeq" id="WP_009144125.1">
    <property type="nucleotide sequence ID" value="NZ_GL831062.1"/>
</dbReference>
<comment type="caution">
    <text evidence="2">The sequence shown here is derived from an EMBL/GenBank/DDBJ whole genome shotgun (WGS) entry which is preliminary data.</text>
</comment>
<dbReference type="Proteomes" id="UP000018458">
    <property type="component" value="Unassembled WGS sequence"/>
</dbReference>
<accession>E8LMI7</accession>
<dbReference type="OrthoDB" id="7057269at2"/>
<keyword evidence="1" id="KW-0472">Membrane</keyword>